<evidence type="ECO:0000313" key="5">
    <source>
        <dbReference type="EMBL" id="MCL1045437.1"/>
    </source>
</evidence>
<dbReference type="InterPro" id="IPR024185">
    <property type="entry name" value="FTHF_cligase-like_sf"/>
</dbReference>
<keyword evidence="6" id="KW-1185">Reference proteome</keyword>
<comment type="cofactor">
    <cofactor evidence="4">
        <name>Mg(2+)</name>
        <dbReference type="ChEBI" id="CHEBI:18420"/>
    </cofactor>
</comment>
<evidence type="ECO:0000313" key="6">
    <source>
        <dbReference type="Proteomes" id="UP001202134"/>
    </source>
</evidence>
<evidence type="ECO:0000256" key="3">
    <source>
        <dbReference type="ARBA" id="ARBA00022840"/>
    </source>
</evidence>
<dbReference type="RefSeq" id="WP_248955499.1">
    <property type="nucleotide sequence ID" value="NZ_JAKIKU010000004.1"/>
</dbReference>
<sequence>MSMTRFMTNSDEQPLTQAANQTSITYFSSSSTATDPAVSHQIMLENDSFTDPSLSEPIFDSNDMSRDNIRRHIRQQRNGISAADQNQLALIASRHLLAEIQRISAKRVALYLGFDGELATGKLIEALWKHDVEVYLPRLHPFAKGHLLFMRYTPDTQMINNRYDIAEPKLDIRNMVTVNQLDMIVTPLVAFDDQGNRMGMGGGFYDRTLAQVTDNKPLAVGYAHDCQQVSFLPIEYWDVPLPVIITPTRRIFSAHLG</sequence>
<dbReference type="EC" id="6.3.3.2" evidence="4"/>
<keyword evidence="5" id="KW-0436">Ligase</keyword>
<dbReference type="Gene3D" id="3.40.50.10420">
    <property type="entry name" value="NagB/RpiA/CoA transferase-like"/>
    <property type="match status" value="1"/>
</dbReference>
<name>A0ABT0KNK5_9GAMM</name>
<keyword evidence="2 4" id="KW-0547">Nucleotide-binding</keyword>
<dbReference type="NCBIfam" id="TIGR02727">
    <property type="entry name" value="MTHFS_bact"/>
    <property type="match status" value="1"/>
</dbReference>
<evidence type="ECO:0000256" key="2">
    <source>
        <dbReference type="ARBA" id="ARBA00022741"/>
    </source>
</evidence>
<dbReference type="InterPro" id="IPR002698">
    <property type="entry name" value="FTHF_cligase"/>
</dbReference>
<evidence type="ECO:0000256" key="1">
    <source>
        <dbReference type="ARBA" id="ARBA00010638"/>
    </source>
</evidence>
<gene>
    <name evidence="5" type="ORF">L2737_08875</name>
</gene>
<dbReference type="Pfam" id="PF01812">
    <property type="entry name" value="5-FTHF_cyc-lig"/>
    <property type="match status" value="1"/>
</dbReference>
<comment type="similarity">
    <text evidence="1 4">Belongs to the 5-formyltetrahydrofolate cyclo-ligase family.</text>
</comment>
<reference evidence="5 6" key="1">
    <citation type="submission" date="2022-01" db="EMBL/GenBank/DDBJ databases">
        <title>Whole genome-based taxonomy of the Shewanellaceae.</title>
        <authorList>
            <person name="Martin-Rodriguez A.J."/>
        </authorList>
    </citation>
    <scope>NUCLEOTIDE SEQUENCE [LARGE SCALE GENOMIC DNA]</scope>
    <source>
        <strain evidence="5 6">DSM 24955</strain>
    </source>
</reference>
<dbReference type="InterPro" id="IPR037171">
    <property type="entry name" value="NagB/RpiA_transferase-like"/>
</dbReference>
<comment type="caution">
    <text evidence="5">The sequence shown here is derived from an EMBL/GenBank/DDBJ whole genome shotgun (WGS) entry which is preliminary data.</text>
</comment>
<comment type="catalytic activity">
    <reaction evidence="4">
        <text>(6S)-5-formyl-5,6,7,8-tetrahydrofolate + ATP = (6R)-5,10-methenyltetrahydrofolate + ADP + phosphate</text>
        <dbReference type="Rhea" id="RHEA:10488"/>
        <dbReference type="ChEBI" id="CHEBI:30616"/>
        <dbReference type="ChEBI" id="CHEBI:43474"/>
        <dbReference type="ChEBI" id="CHEBI:57455"/>
        <dbReference type="ChEBI" id="CHEBI:57457"/>
        <dbReference type="ChEBI" id="CHEBI:456216"/>
        <dbReference type="EC" id="6.3.3.2"/>
    </reaction>
</comment>
<accession>A0ABT0KNK5</accession>
<keyword evidence="4" id="KW-0460">Magnesium</keyword>
<dbReference type="GO" id="GO:0030272">
    <property type="term" value="F:5-formyltetrahydrofolate cyclo-ligase activity"/>
    <property type="evidence" value="ECO:0007669"/>
    <property type="project" value="UniProtKB-EC"/>
</dbReference>
<dbReference type="EMBL" id="JAKIKU010000004">
    <property type="protein sequence ID" value="MCL1045437.1"/>
    <property type="molecule type" value="Genomic_DNA"/>
</dbReference>
<keyword evidence="3 4" id="KW-0067">ATP-binding</keyword>
<dbReference type="SUPFAM" id="SSF100950">
    <property type="entry name" value="NagB/RpiA/CoA transferase-like"/>
    <property type="match status" value="1"/>
</dbReference>
<dbReference type="PANTHER" id="PTHR23407">
    <property type="entry name" value="ATPASE INHIBITOR/5-FORMYLTETRAHYDROFOLATE CYCLO-LIGASE"/>
    <property type="match status" value="1"/>
</dbReference>
<protein>
    <recommendedName>
        <fullName evidence="4">5-formyltetrahydrofolate cyclo-ligase</fullName>
        <ecNumber evidence="4">6.3.3.2</ecNumber>
    </recommendedName>
</protein>
<dbReference type="PANTHER" id="PTHR23407:SF1">
    <property type="entry name" value="5-FORMYLTETRAHYDROFOLATE CYCLO-LIGASE"/>
    <property type="match status" value="1"/>
</dbReference>
<keyword evidence="4" id="KW-0479">Metal-binding</keyword>
<organism evidence="5 6">
    <name type="scientific">Shewanella electrodiphila</name>
    <dbReference type="NCBI Taxonomy" id="934143"/>
    <lineage>
        <taxon>Bacteria</taxon>
        <taxon>Pseudomonadati</taxon>
        <taxon>Pseudomonadota</taxon>
        <taxon>Gammaproteobacteria</taxon>
        <taxon>Alteromonadales</taxon>
        <taxon>Shewanellaceae</taxon>
        <taxon>Shewanella</taxon>
    </lineage>
</organism>
<dbReference type="Proteomes" id="UP001202134">
    <property type="component" value="Unassembled WGS sequence"/>
</dbReference>
<proteinExistence type="inferred from homology"/>
<evidence type="ECO:0000256" key="4">
    <source>
        <dbReference type="RuleBase" id="RU361279"/>
    </source>
</evidence>